<dbReference type="GO" id="GO:0005737">
    <property type="term" value="C:cytoplasm"/>
    <property type="evidence" value="ECO:0007669"/>
    <property type="project" value="TreeGrafter"/>
</dbReference>
<dbReference type="InterPro" id="IPR011013">
    <property type="entry name" value="Gal_mutarotase_sf_dom"/>
</dbReference>
<dbReference type="InterPro" id="IPR008183">
    <property type="entry name" value="Aldose_1/G6P_1-epimerase"/>
</dbReference>
<comment type="catalytic activity">
    <reaction evidence="1">
        <text>alpha-D-glucose 6-phosphate = beta-D-glucose 6-phosphate</text>
        <dbReference type="Rhea" id="RHEA:16249"/>
        <dbReference type="ChEBI" id="CHEBI:58225"/>
        <dbReference type="ChEBI" id="CHEBI:58247"/>
        <dbReference type="EC" id="5.1.3.15"/>
    </reaction>
</comment>
<dbReference type="InterPro" id="IPR025532">
    <property type="entry name" value="G6P_1-epimerase"/>
</dbReference>
<dbReference type="Pfam" id="PF01263">
    <property type="entry name" value="Aldose_epim"/>
    <property type="match status" value="1"/>
</dbReference>
<dbReference type="Proteomes" id="UP000265955">
    <property type="component" value="Unassembled WGS sequence"/>
</dbReference>
<comment type="similarity">
    <text evidence="2">Belongs to the glucose-6-phosphate 1-epimerase family.</text>
</comment>
<dbReference type="Gene3D" id="2.70.98.10">
    <property type="match status" value="1"/>
</dbReference>
<evidence type="ECO:0000256" key="3">
    <source>
        <dbReference type="ARBA" id="ARBA00012083"/>
    </source>
</evidence>
<comment type="caution">
    <text evidence="5">The sequence shown here is derived from an EMBL/GenBank/DDBJ whole genome shotgun (WGS) entry which is preliminary data.</text>
</comment>
<dbReference type="CDD" id="cd09020">
    <property type="entry name" value="D-hex-6-P-epi_like"/>
    <property type="match status" value="1"/>
</dbReference>
<dbReference type="OrthoDB" id="9790727at2"/>
<name>A0A3A3FU80_9BURK</name>
<dbReference type="GO" id="GO:0005975">
    <property type="term" value="P:carbohydrate metabolic process"/>
    <property type="evidence" value="ECO:0007669"/>
    <property type="project" value="InterPro"/>
</dbReference>
<dbReference type="SUPFAM" id="SSF74650">
    <property type="entry name" value="Galactose mutarotase-like"/>
    <property type="match status" value="1"/>
</dbReference>
<evidence type="ECO:0000256" key="1">
    <source>
        <dbReference type="ARBA" id="ARBA00001096"/>
    </source>
</evidence>
<dbReference type="RefSeq" id="WP_119769283.1">
    <property type="nucleotide sequence ID" value="NZ_QYUO01000001.1"/>
</dbReference>
<dbReference type="PANTHER" id="PTHR11122:SF13">
    <property type="entry name" value="GLUCOSE-6-PHOSPHATE 1-EPIMERASE"/>
    <property type="match status" value="1"/>
</dbReference>
<evidence type="ECO:0000313" key="5">
    <source>
        <dbReference type="EMBL" id="RJF99343.1"/>
    </source>
</evidence>
<protein>
    <recommendedName>
        <fullName evidence="3">glucose-6-phosphate 1-epimerase</fullName>
        <ecNumber evidence="3">5.1.3.15</ecNumber>
    </recommendedName>
</protein>
<dbReference type="AlphaFoldDB" id="A0A3A3FU80"/>
<evidence type="ECO:0000256" key="2">
    <source>
        <dbReference type="ARBA" id="ARBA00005866"/>
    </source>
</evidence>
<accession>A0A3A3FU80</accession>
<dbReference type="EC" id="5.1.3.15" evidence="3"/>
<reference evidence="6" key="1">
    <citation type="submission" date="2018-09" db="EMBL/GenBank/DDBJ databases">
        <authorList>
            <person name="Zhu H."/>
        </authorList>
    </citation>
    <scope>NUCLEOTIDE SEQUENCE [LARGE SCALE GENOMIC DNA]</scope>
    <source>
        <strain evidence="6">K1R23-30</strain>
    </source>
</reference>
<dbReference type="PANTHER" id="PTHR11122">
    <property type="entry name" value="APOSPORY-ASSOCIATED PROTEIN C-RELATED"/>
    <property type="match status" value="1"/>
</dbReference>
<dbReference type="GO" id="GO:0047938">
    <property type="term" value="F:glucose-6-phosphate 1-epimerase activity"/>
    <property type="evidence" value="ECO:0007669"/>
    <property type="project" value="UniProtKB-EC"/>
</dbReference>
<evidence type="ECO:0000256" key="4">
    <source>
        <dbReference type="ARBA" id="ARBA00023235"/>
    </source>
</evidence>
<evidence type="ECO:0000313" key="6">
    <source>
        <dbReference type="Proteomes" id="UP000265955"/>
    </source>
</evidence>
<sequence>MLTLYEYTQQPRFWVARDEHGYWLVPARDNGWQERSPFVGHVTALREVADLGGIDLGIPADGFTETLQQLPGLSLSNELGEQAFVTAQGAQVVSWKTADGKERMYLSAATGGMTASDMSVPAAAIRAGIPVCFPQFSDRGTIVKHGFVRNMPWTLAEGRTPAAVTMFIDDDAMTRAIWPHAFHAEVGVTLEPGRLIVSLSALNRSDQPWQFTAALHTYLRVDDVRQASLEGLQQVRYQDATAANVVVLQEDPAVRIGAELDRVYMSPPKKLMLLENGVPSLQIEQEGFADTVVWNPGPLKAAALSDFPDEGWLHMLCVEAACVIEPVVLQPGQGWTGRQLLSVPVA</sequence>
<keyword evidence="4" id="KW-0413">Isomerase</keyword>
<gene>
    <name evidence="5" type="ORF">D3871_13035</name>
</gene>
<dbReference type="GO" id="GO:0030246">
    <property type="term" value="F:carbohydrate binding"/>
    <property type="evidence" value="ECO:0007669"/>
    <property type="project" value="InterPro"/>
</dbReference>
<dbReference type="InterPro" id="IPR014718">
    <property type="entry name" value="GH-type_carb-bd"/>
</dbReference>
<keyword evidence="6" id="KW-1185">Reference proteome</keyword>
<organism evidence="5 6">
    <name type="scientific">Noviherbaspirillum saxi</name>
    <dbReference type="NCBI Taxonomy" id="2320863"/>
    <lineage>
        <taxon>Bacteria</taxon>
        <taxon>Pseudomonadati</taxon>
        <taxon>Pseudomonadota</taxon>
        <taxon>Betaproteobacteria</taxon>
        <taxon>Burkholderiales</taxon>
        <taxon>Oxalobacteraceae</taxon>
        <taxon>Noviherbaspirillum</taxon>
    </lineage>
</organism>
<proteinExistence type="inferred from homology"/>
<dbReference type="EMBL" id="QYUO01000001">
    <property type="protein sequence ID" value="RJF99343.1"/>
    <property type="molecule type" value="Genomic_DNA"/>
</dbReference>